<evidence type="ECO:0000313" key="9">
    <source>
        <dbReference type="Proteomes" id="UP001623592"/>
    </source>
</evidence>
<evidence type="ECO:0000256" key="4">
    <source>
        <dbReference type="ARBA" id="ARBA00023163"/>
    </source>
</evidence>
<gene>
    <name evidence="8" type="ORF">ACJDT4_00475</name>
</gene>
<keyword evidence="4" id="KW-0804">Transcription</keyword>
<feature type="domain" description="PRD" evidence="7">
    <location>
        <begin position="293"/>
        <end position="400"/>
    </location>
</feature>
<comment type="caution">
    <text evidence="8">The sequence shown here is derived from an EMBL/GenBank/DDBJ whole genome shotgun (WGS) entry which is preliminary data.</text>
</comment>
<dbReference type="InterPro" id="IPR013011">
    <property type="entry name" value="PTS_EIIB_2"/>
</dbReference>
<dbReference type="Gene3D" id="1.10.1790.10">
    <property type="entry name" value="PRD domain"/>
    <property type="match status" value="1"/>
</dbReference>
<proteinExistence type="predicted"/>
<dbReference type="Gene3D" id="3.40.930.10">
    <property type="entry name" value="Mannitol-specific EII, Chain A"/>
    <property type="match status" value="1"/>
</dbReference>
<dbReference type="InterPro" id="IPR036634">
    <property type="entry name" value="PRD_sf"/>
</dbReference>
<evidence type="ECO:0000256" key="1">
    <source>
        <dbReference type="ARBA" id="ARBA00022679"/>
    </source>
</evidence>
<dbReference type="InterPro" id="IPR036095">
    <property type="entry name" value="PTS_EIIB-like_sf"/>
</dbReference>
<dbReference type="InterPro" id="IPR050661">
    <property type="entry name" value="BglG_antiterminators"/>
</dbReference>
<evidence type="ECO:0000256" key="3">
    <source>
        <dbReference type="ARBA" id="ARBA00023015"/>
    </source>
</evidence>
<dbReference type="Gene3D" id="3.40.50.2300">
    <property type="match status" value="1"/>
</dbReference>
<dbReference type="EMBL" id="JBJIAA010000001">
    <property type="protein sequence ID" value="MFL0248880.1"/>
    <property type="molecule type" value="Genomic_DNA"/>
</dbReference>
<dbReference type="PANTHER" id="PTHR30185:SF18">
    <property type="entry name" value="TRANSCRIPTIONAL REGULATOR MTLR"/>
    <property type="match status" value="1"/>
</dbReference>
<keyword evidence="1" id="KW-0808">Transferase</keyword>
<dbReference type="InterPro" id="IPR011608">
    <property type="entry name" value="PRD"/>
</dbReference>
<dbReference type="SUPFAM" id="SSF55804">
    <property type="entry name" value="Phoshotransferase/anion transport protein"/>
    <property type="match status" value="1"/>
</dbReference>
<dbReference type="Pfam" id="PF08279">
    <property type="entry name" value="HTH_11"/>
    <property type="match status" value="2"/>
</dbReference>
<dbReference type="InterPro" id="IPR013196">
    <property type="entry name" value="HTH_11"/>
</dbReference>
<dbReference type="Pfam" id="PF00359">
    <property type="entry name" value="PTS_EIIA_2"/>
    <property type="match status" value="1"/>
</dbReference>
<dbReference type="PROSITE" id="PS51372">
    <property type="entry name" value="PRD_2"/>
    <property type="match status" value="2"/>
</dbReference>
<evidence type="ECO:0000259" key="7">
    <source>
        <dbReference type="PROSITE" id="PS51372"/>
    </source>
</evidence>
<evidence type="ECO:0000313" key="8">
    <source>
        <dbReference type="EMBL" id="MFL0248880.1"/>
    </source>
</evidence>
<dbReference type="Gene3D" id="1.10.10.10">
    <property type="entry name" value="Winged helix-like DNA-binding domain superfamily/Winged helix DNA-binding domain"/>
    <property type="match status" value="2"/>
</dbReference>
<name>A0ABW8TAD1_9CLOT</name>
<feature type="domain" description="PRD" evidence="7">
    <location>
        <begin position="179"/>
        <end position="292"/>
    </location>
</feature>
<dbReference type="CDD" id="cd05568">
    <property type="entry name" value="PTS_IIB_bgl_like"/>
    <property type="match status" value="1"/>
</dbReference>
<accession>A0ABW8TAD1</accession>
<evidence type="ECO:0000259" key="6">
    <source>
        <dbReference type="PROSITE" id="PS51099"/>
    </source>
</evidence>
<evidence type="ECO:0000259" key="5">
    <source>
        <dbReference type="PROSITE" id="PS51094"/>
    </source>
</evidence>
<feature type="domain" description="PTS EIIB type-2" evidence="6">
    <location>
        <begin position="401"/>
        <end position="490"/>
    </location>
</feature>
<dbReference type="Proteomes" id="UP001623592">
    <property type="component" value="Unassembled WGS sequence"/>
</dbReference>
<dbReference type="PROSITE" id="PS51099">
    <property type="entry name" value="PTS_EIIB_TYPE_2"/>
    <property type="match status" value="1"/>
</dbReference>
<organism evidence="8 9">
    <name type="scientific">Clostridium neuense</name>
    <dbReference type="NCBI Taxonomy" id="1728934"/>
    <lineage>
        <taxon>Bacteria</taxon>
        <taxon>Bacillati</taxon>
        <taxon>Bacillota</taxon>
        <taxon>Clostridia</taxon>
        <taxon>Eubacteriales</taxon>
        <taxon>Clostridiaceae</taxon>
        <taxon>Clostridium</taxon>
    </lineage>
</organism>
<reference evidence="8 9" key="1">
    <citation type="submission" date="2024-11" db="EMBL/GenBank/DDBJ databases">
        <authorList>
            <person name="Heng Y.C."/>
            <person name="Lim A.C.H."/>
            <person name="Lee J.K.Y."/>
            <person name="Kittelmann S."/>
        </authorList>
    </citation>
    <scope>NUCLEOTIDE SEQUENCE [LARGE SCALE GENOMIC DNA]</scope>
    <source>
        <strain evidence="8 9">WILCCON 0114</strain>
    </source>
</reference>
<keyword evidence="2" id="KW-0677">Repeat</keyword>
<feature type="domain" description="PTS EIIA type-2" evidence="5">
    <location>
        <begin position="509"/>
        <end position="647"/>
    </location>
</feature>
<evidence type="ECO:0000256" key="2">
    <source>
        <dbReference type="ARBA" id="ARBA00022737"/>
    </source>
</evidence>
<dbReference type="InterPro" id="IPR036388">
    <property type="entry name" value="WH-like_DNA-bd_sf"/>
</dbReference>
<dbReference type="PANTHER" id="PTHR30185">
    <property type="entry name" value="CRYPTIC BETA-GLUCOSIDE BGL OPERON ANTITERMINATOR"/>
    <property type="match status" value="1"/>
</dbReference>
<dbReference type="SUPFAM" id="SSF52794">
    <property type="entry name" value="PTS system IIB component-like"/>
    <property type="match status" value="1"/>
</dbReference>
<dbReference type="Pfam" id="PF00874">
    <property type="entry name" value="PRD"/>
    <property type="match status" value="1"/>
</dbReference>
<protein>
    <submittedName>
        <fullName evidence="8">BglG family transcription antiterminator</fullName>
    </submittedName>
</protein>
<dbReference type="InterPro" id="IPR002178">
    <property type="entry name" value="PTS_EIIA_type-2_dom"/>
</dbReference>
<keyword evidence="9" id="KW-1185">Reference proteome</keyword>
<dbReference type="RefSeq" id="WP_406785559.1">
    <property type="nucleotide sequence ID" value="NZ_JBJIAA010000001.1"/>
</dbReference>
<dbReference type="SUPFAM" id="SSF63520">
    <property type="entry name" value="PTS-regulatory domain, PRD"/>
    <property type="match status" value="1"/>
</dbReference>
<dbReference type="InterPro" id="IPR016152">
    <property type="entry name" value="PTrfase/Anion_transptr"/>
</dbReference>
<dbReference type="PROSITE" id="PS51094">
    <property type="entry name" value="PTS_EIIA_TYPE_2"/>
    <property type="match status" value="1"/>
</dbReference>
<keyword evidence="3" id="KW-0805">Transcription regulation</keyword>
<sequence>MIGRQIKLLKLLYKQNEYKPASFFSKALSVSTKTIYSDIKELNCLTKRFHVSLQVAPRNGILLVGSKDDVKSLFKHIGQEDYSNKFDTFSPDFRRFNIVKRVFLNSENPSLEELSKEFMVSKTSIYKDLEIIEKVLINCEIHILTDNDGIRVVGKELAVQKSVKQFIFSNILNNSMIDLQQKLTMIIEEEVITKVSKLLFEDYAELTEEVSEYYIKSLLVTIIIQVQRLKHGFHMEVEETFLFNNIRYMETYIVSNSMVELLSKEFNIKFHTEDVEFLCKQLFAHRITNNVKGSNTEYSDIIKRLIERMSKIEKVDLSNDKRLYRSLLYHLPAMILRLKRGIEIKNPVLDMIKDQYSKMFSIVWYALSIIEMEYDVSLNDDEVSLIVIYFQIALDSISKANNIVIICPYGVSSSQFIYSKVIQLLPAKDNFEVSSLKKLYLSDLDNVDLIISTVDINDIEVPIVKVSPLLSSEDCSNIMMAYSKYILDKKNRIIFSERLENFTFPCLSKFIDPSLIKLNVAFSSKEECLNFMISELERREYVGERFRKSIFNREKMGVTSLDSGTALPHADPTTVKKSSVSIVTLKHPIKWGGIDVCLVIMVSFSENDIYQFRDVITETYQLIEKSEYVREVLKISTIEEMADLFYQ</sequence>